<dbReference type="GO" id="GO:0005656">
    <property type="term" value="C:nuclear pre-replicative complex"/>
    <property type="evidence" value="ECO:0007669"/>
    <property type="project" value="TreeGrafter"/>
</dbReference>
<dbReference type="EMBL" id="CP119951">
    <property type="protein sequence ID" value="WFC93729.1"/>
    <property type="molecule type" value="Genomic_DNA"/>
</dbReference>
<dbReference type="InterPro" id="IPR020795">
    <property type="entry name" value="ORC3"/>
</dbReference>
<feature type="domain" description="Origin recognition complex subunit 3 winged helix C-terminal" evidence="1">
    <location>
        <begin position="610"/>
        <end position="698"/>
    </location>
</feature>
<dbReference type="PANTHER" id="PTHR12748:SF0">
    <property type="entry name" value="ORIGIN RECOGNITION COMPLEX SUBUNIT 3"/>
    <property type="match status" value="1"/>
</dbReference>
<evidence type="ECO:0000313" key="3">
    <source>
        <dbReference type="Proteomes" id="UP001216638"/>
    </source>
</evidence>
<organism evidence="2 3">
    <name type="scientific">Malassezia brasiliensis</name>
    <dbReference type="NCBI Taxonomy" id="1821822"/>
    <lineage>
        <taxon>Eukaryota</taxon>
        <taxon>Fungi</taxon>
        <taxon>Dikarya</taxon>
        <taxon>Basidiomycota</taxon>
        <taxon>Ustilaginomycotina</taxon>
        <taxon>Malasseziomycetes</taxon>
        <taxon>Malasseziales</taxon>
        <taxon>Malasseziaceae</taxon>
        <taxon>Malassezia</taxon>
    </lineage>
</organism>
<proteinExistence type="predicted"/>
<sequence length="709" mass="76155">MTSPAVLDTEPISVHAYVPGHTSRPPLARIEVFEADDTPAHWRWAAFGNAWDRARAQLTQLADTLYAPYCAQIAACMPPPGLGVPTVAVDASGGAAYERIPHLVQQHTGDALCVTMRAVQCVNLATALTTFITEVGEQLAVAHPDAGLEELAAEFDANDLAQLDAQYAALPTAPRIQLVVYGFEQFAAAPLNDFLQALFRWAHAPALQLVVVYTAPIAVLPRTRMPADVHQPTSWLVPVLSTRVLQGMDVAPLAFPDKRAFWKQVVCPFFVRPASPIVLGRSVFELVRRRFWHVESSWESVAQVVRLCYLHHATTQPLAAFVDTLPTDKELAAHWTSEVYDALRIALVAPYAAQDGPLPVEVRAHVQEASSVLPTLPQARADITAAAASRIVILAAVDALLEHMHMADMHGTRLSHTACLAVSLQLPVPYTDWNAARAPAFGLTATTPSARPLYALLAHLAGTLPAHEVPALIARLQALLASHTDLDAPTAAAVDASSAALHKLSQRPADEVRAAFLTWLAECWAAMCDGPISGVGAAIWTYDFAEPIAAALDGAARAGVLLALDAPSEALASMVASSATPAGPRLASIAADWPERAMGVSDVDELRATLAETHDAQVPDVCRLYALYKDSGKFINLADWYDAFVHSLEADARARHSVLEISAAHTQVRFALAINELAYLGLLGPTGRKVEHLCRTVWDLPIDGVPESE</sequence>
<accession>A0AAF0DTI3</accession>
<dbReference type="GO" id="GO:0005664">
    <property type="term" value="C:nuclear origin of replication recognition complex"/>
    <property type="evidence" value="ECO:0007669"/>
    <property type="project" value="InterPro"/>
</dbReference>
<dbReference type="GO" id="GO:0006270">
    <property type="term" value="P:DNA replication initiation"/>
    <property type="evidence" value="ECO:0007669"/>
    <property type="project" value="TreeGrafter"/>
</dbReference>
<keyword evidence="3" id="KW-1185">Reference proteome</keyword>
<gene>
    <name evidence="2" type="primary">ORC3</name>
    <name evidence="2" type="ORF">MBRA1_000351</name>
</gene>
<dbReference type="Proteomes" id="UP001216638">
    <property type="component" value="Chromosome 1"/>
</dbReference>
<dbReference type="GO" id="GO:0031261">
    <property type="term" value="C:DNA replication preinitiation complex"/>
    <property type="evidence" value="ECO:0007669"/>
    <property type="project" value="TreeGrafter"/>
</dbReference>
<protein>
    <submittedName>
        <fullName evidence="2">Origin recognition complex subunit 3</fullName>
    </submittedName>
</protein>
<dbReference type="PANTHER" id="PTHR12748">
    <property type="entry name" value="ORIGIN RECOGNITION COMPLEX SUBUNIT 3"/>
    <property type="match status" value="1"/>
</dbReference>
<reference evidence="2" key="1">
    <citation type="submission" date="2023-03" db="EMBL/GenBank/DDBJ databases">
        <title>Mating type loci evolution in Malassezia.</title>
        <authorList>
            <person name="Coelho M.A."/>
        </authorList>
    </citation>
    <scope>NUCLEOTIDE SEQUENCE</scope>
    <source>
        <strain evidence="2">CBS 14135</strain>
    </source>
</reference>
<dbReference type="GO" id="GO:0003688">
    <property type="term" value="F:DNA replication origin binding"/>
    <property type="evidence" value="ECO:0007669"/>
    <property type="project" value="TreeGrafter"/>
</dbReference>
<evidence type="ECO:0000259" key="1">
    <source>
        <dbReference type="Pfam" id="PF18137"/>
    </source>
</evidence>
<name>A0AAF0DTI3_9BASI</name>
<evidence type="ECO:0000313" key="2">
    <source>
        <dbReference type="EMBL" id="WFC93729.1"/>
    </source>
</evidence>
<dbReference type="InterPro" id="IPR040855">
    <property type="entry name" value="ORC_WH_C"/>
</dbReference>
<dbReference type="Pfam" id="PF18137">
    <property type="entry name" value="WHD_ORC"/>
    <property type="match status" value="1"/>
</dbReference>
<dbReference type="AlphaFoldDB" id="A0AAF0DTI3"/>